<dbReference type="Proteomes" id="UP000824208">
    <property type="component" value="Unassembled WGS sequence"/>
</dbReference>
<accession>A0A9D2MC74</accession>
<reference evidence="2" key="1">
    <citation type="journal article" date="2021" name="PeerJ">
        <title>Extensive microbial diversity within the chicken gut microbiome revealed by metagenomics and culture.</title>
        <authorList>
            <person name="Gilroy R."/>
            <person name="Ravi A."/>
            <person name="Getino M."/>
            <person name="Pursley I."/>
            <person name="Horton D.L."/>
            <person name="Alikhan N.F."/>
            <person name="Baker D."/>
            <person name="Gharbi K."/>
            <person name="Hall N."/>
            <person name="Watson M."/>
            <person name="Adriaenssens E.M."/>
            <person name="Foster-Nyarko E."/>
            <person name="Jarju S."/>
            <person name="Secka A."/>
            <person name="Antonio M."/>
            <person name="Oren A."/>
            <person name="Chaudhuri R.R."/>
            <person name="La Ragione R."/>
            <person name="Hildebrand F."/>
            <person name="Pallen M.J."/>
        </authorList>
    </citation>
    <scope>NUCLEOTIDE SEQUENCE</scope>
    <source>
        <strain evidence="2">CHK189-11263</strain>
    </source>
</reference>
<name>A0A9D2MC74_9FIRM</name>
<sequence length="317" mass="36644">MDDKLEALNQEIQAIVRALAQEDQMARQMADLEQQRDERRLRVRQTALLAEKEQGDLDALERGGLRALFLRLTGDREERLSKERREAMAAKLQHEQAQQDLEDIRRRIHALRERQNQLQADRRRLDVLRDEKARHLKELGGQAGEALSQLDGELDPLEQQREELSQALYAGRKAHSSLESVDRTLASAANWGTFDMMGGGVLVTMEKYNRLSDARAGIHAAQQALSEFRTELADVNTADFKLPQMESSQFLTFADYFWDNILIDWSVQQDIYDTQHQVNRLARRVQSILDQLEQQDRSLAARQAELEQRRAELLARF</sequence>
<feature type="coiled-coil region" evidence="1">
    <location>
        <begin position="5"/>
        <end position="42"/>
    </location>
</feature>
<evidence type="ECO:0000313" key="2">
    <source>
        <dbReference type="EMBL" id="HJB57326.1"/>
    </source>
</evidence>
<organism evidence="2 3">
    <name type="scientific">Candidatus Flavonifractor intestinipullorum</name>
    <dbReference type="NCBI Taxonomy" id="2838587"/>
    <lineage>
        <taxon>Bacteria</taxon>
        <taxon>Bacillati</taxon>
        <taxon>Bacillota</taxon>
        <taxon>Clostridia</taxon>
        <taxon>Eubacteriales</taxon>
        <taxon>Oscillospiraceae</taxon>
        <taxon>Flavonifractor</taxon>
    </lineage>
</organism>
<evidence type="ECO:0000256" key="1">
    <source>
        <dbReference type="SAM" id="Coils"/>
    </source>
</evidence>
<reference evidence="2" key="2">
    <citation type="submission" date="2021-04" db="EMBL/GenBank/DDBJ databases">
        <authorList>
            <person name="Gilroy R."/>
        </authorList>
    </citation>
    <scope>NUCLEOTIDE SEQUENCE</scope>
    <source>
        <strain evidence="2">CHK189-11263</strain>
    </source>
</reference>
<keyword evidence="1" id="KW-0175">Coiled coil</keyword>
<evidence type="ECO:0000313" key="3">
    <source>
        <dbReference type="Proteomes" id="UP000824208"/>
    </source>
</evidence>
<feature type="coiled-coil region" evidence="1">
    <location>
        <begin position="80"/>
        <end position="167"/>
    </location>
</feature>
<protein>
    <submittedName>
        <fullName evidence="2">Uncharacterized protein</fullName>
    </submittedName>
</protein>
<comment type="caution">
    <text evidence="2">The sequence shown here is derived from an EMBL/GenBank/DDBJ whole genome shotgun (WGS) entry which is preliminary data.</text>
</comment>
<gene>
    <name evidence="2" type="ORF">H9714_07230</name>
</gene>
<dbReference type="EMBL" id="DWYC01000061">
    <property type="protein sequence ID" value="HJB57326.1"/>
    <property type="molecule type" value="Genomic_DNA"/>
</dbReference>
<proteinExistence type="predicted"/>
<dbReference type="AlphaFoldDB" id="A0A9D2MC74"/>